<organism evidence="2 3">
    <name type="scientific">Prunus avium</name>
    <name type="common">Cherry</name>
    <name type="synonym">Cerasus avium</name>
    <dbReference type="NCBI Taxonomy" id="42229"/>
    <lineage>
        <taxon>Eukaryota</taxon>
        <taxon>Viridiplantae</taxon>
        <taxon>Streptophyta</taxon>
        <taxon>Embryophyta</taxon>
        <taxon>Tracheophyta</taxon>
        <taxon>Spermatophyta</taxon>
        <taxon>Magnoliopsida</taxon>
        <taxon>eudicotyledons</taxon>
        <taxon>Gunneridae</taxon>
        <taxon>Pentapetalae</taxon>
        <taxon>rosids</taxon>
        <taxon>fabids</taxon>
        <taxon>Rosales</taxon>
        <taxon>Rosaceae</taxon>
        <taxon>Amygdaloideae</taxon>
        <taxon>Amygdaleae</taxon>
        <taxon>Prunus</taxon>
    </lineage>
</organism>
<dbReference type="PANTHER" id="PTHR16199:SF4">
    <property type="entry name" value="CONDENSIN-2 COMPLEX SUBUNIT G2"/>
    <property type="match status" value="1"/>
</dbReference>
<feature type="region of interest" description="Disordered" evidence="1">
    <location>
        <begin position="1"/>
        <end position="25"/>
    </location>
</feature>
<accession>A0A6P5RE19</accession>
<reference evidence="3" key="1">
    <citation type="submission" date="2025-08" db="UniProtKB">
        <authorList>
            <consortium name="RefSeq"/>
        </authorList>
    </citation>
    <scope>IDENTIFICATION</scope>
</reference>
<keyword evidence="2" id="KW-1185">Reference proteome</keyword>
<evidence type="ECO:0000313" key="3">
    <source>
        <dbReference type="RefSeq" id="XP_021801179.1"/>
    </source>
</evidence>
<dbReference type="InterPro" id="IPR024741">
    <property type="entry name" value="Condensin2_G2"/>
</dbReference>
<feature type="region of interest" description="Disordered" evidence="1">
    <location>
        <begin position="885"/>
        <end position="926"/>
    </location>
</feature>
<gene>
    <name evidence="3" type="primary">LOC110745403</name>
</gene>
<dbReference type="RefSeq" id="XP_021801179.1">
    <property type="nucleotide sequence ID" value="XM_021945487.1"/>
</dbReference>
<evidence type="ECO:0000256" key="1">
    <source>
        <dbReference type="SAM" id="MobiDB-lite"/>
    </source>
</evidence>
<feature type="region of interest" description="Disordered" evidence="1">
    <location>
        <begin position="66"/>
        <end position="114"/>
    </location>
</feature>
<dbReference type="GO" id="GO:0005634">
    <property type="term" value="C:nucleus"/>
    <property type="evidence" value="ECO:0007669"/>
    <property type="project" value="InterPro"/>
</dbReference>
<proteinExistence type="predicted"/>
<dbReference type="Pfam" id="PF12422">
    <property type="entry name" value="Condensin2nSMC"/>
    <property type="match status" value="1"/>
</dbReference>
<dbReference type="KEGG" id="pavi:110745403"/>
<evidence type="ECO:0000313" key="2">
    <source>
        <dbReference type="Proteomes" id="UP000515124"/>
    </source>
</evidence>
<dbReference type="GeneID" id="110745403"/>
<dbReference type="GO" id="GO:0000796">
    <property type="term" value="C:condensin complex"/>
    <property type="evidence" value="ECO:0007669"/>
    <property type="project" value="TreeGrafter"/>
</dbReference>
<dbReference type="PANTHER" id="PTHR16199">
    <property type="entry name" value="CONDENSIN-2 COMPLEX SUBUNIT G2"/>
    <property type="match status" value="1"/>
</dbReference>
<feature type="compositionally biased region" description="Basic residues" evidence="1">
    <location>
        <begin position="85"/>
        <end position="97"/>
    </location>
</feature>
<name>A0A6P5RE19_PRUAV</name>
<sequence>MEKRLRSALRSSADEFLSSATKQTLKSSKPALKTLIHAINPSSDLSSSLPLSLCNSISQTIQSFQNLLDPNSNPNPKPSSPRSPPTKRLRRSSRRSKTWSEPEPDDPDPNPDRQKQRLLSELQVLAFITQLCVSHPQNAFSPLDLLAGVQALHDNLIILESDSVLVSEIASLCEQWWKEELPGRESLISQSLPFLLSRSLTLKKKADVHRVYALREAFACFDFEDDSIEDLKQLLIRCVISPLYLKTEEGKKFLAFLFGLSSQLLKEVLAMIGSQVPFGRKSMLEAYGDVLFRAWKVLEGDSRSEIENGFLQGLIDGAIHASSGALAASIRRVLGGFINQRTTAGVEKLLFQLSEPVIFRSLQVANSNVRQNALHLILDLFPLEDPDSTKEVKDSLLDKQFFLLERLLADDCPDVRVVAVEGSCRILHLFWEIIPLPTITKLITKIFDDMSHDVWHEVRLSTLNGIMYLFGNPQCHQILNVLLPRLGHLMMDNVLSIRVAMADLLLLVRDIRNFQFHKVVKLDVLLSTLANDQPQVAQKITGLLMPSYFPSKVSVEAACNRCVTLVKRSPMAGARFCEFAVSQGASHKSLVELVRVLVTLVLLPNNLDEDQVEGLLLAAANLCNTLASEPFFKNALKEFFDGEKLKCLFAAAATGRAQSSVFNIVSAISPDDVTGLLDECMHQVTNCSGLSTNVERQAEVRSAHKLLLSCDGVDGMLEALTAFLQKAAYRCHIKFGNEIPKLSVFSAKRKKSKSSSKISARWKNVGGKKQTNFENDYSIAVGIAWQIRDLLVSVNTRKSILGSQVLESLFLSLKVLSEVSVVQCMHCEYMDTSPVLAYTDLALHMSLQKDHRTESTRSSLEQTELEQVLDHLLNCTDRLFGAGDSGGSGNISPESKHASNKSSTRREKRHRGPQIDASSPSDGGCVYTEPKKLSNKVKMLTAVLRFVVDAATIGFVPQNQSRCLKFTSGYIQCVTSTLERQSREQFQFEEEEDLKDMILCLKSSFTYAAKLLNLALKDVTEASLLLTEASDLANYLLDLIISIELYLGSNYVAHMVTGVKSWLPDLVLALGSGQIMKQIKGEATEITAADRNRLHFPSWLLILAKIEVSEISEVRPEEGGDSEPEEFPAFKKLLDMIVILLKGNLSIRDVFGVVFLIAAIVGLEMKNFRLVSGLVRFVCLKVFRQDEKEWGDMMLASLQDLYPQIEREMEEESQEDGRENLRSAKELLEPIWMYHMYETGKVSMEEEASDLANYLLDLIITIELYLGSNYVAHMVTGVKSWLPDLVLALGSGQIMKQIKGEATEITAADRNRLHFPSWLLILAKIEVSEISEVRPEEGGDSEPEEFPAFKKLLDMIVILLKGNLSIRDVFGVVFLIAAIVGLEMKNFRLVSGLVRFVCLKVFRQDEKEWGDMMLASLQDLYPQIEREMEEESQEDGRENLRSAKELLEPIWMYHMYETGKVSMEED</sequence>
<dbReference type="GO" id="GO:0000070">
    <property type="term" value="P:mitotic sister chromatid segregation"/>
    <property type="evidence" value="ECO:0007669"/>
    <property type="project" value="TreeGrafter"/>
</dbReference>
<dbReference type="Gene3D" id="1.25.10.10">
    <property type="entry name" value="Leucine-rich Repeat Variant"/>
    <property type="match status" value="1"/>
</dbReference>
<feature type="compositionally biased region" description="Pro residues" evidence="1">
    <location>
        <begin position="73"/>
        <end position="84"/>
    </location>
</feature>
<dbReference type="Proteomes" id="UP000515124">
    <property type="component" value="Unplaced"/>
</dbReference>
<dbReference type="SUPFAM" id="SSF48371">
    <property type="entry name" value="ARM repeat"/>
    <property type="match status" value="1"/>
</dbReference>
<dbReference type="InterPro" id="IPR011989">
    <property type="entry name" value="ARM-like"/>
</dbReference>
<protein>
    <submittedName>
        <fullName evidence="3">Uncharacterized protein LOC110745403</fullName>
    </submittedName>
</protein>
<dbReference type="InterPro" id="IPR016024">
    <property type="entry name" value="ARM-type_fold"/>
</dbReference>